<dbReference type="SUPFAM" id="SSF53187">
    <property type="entry name" value="Zn-dependent exopeptidases"/>
    <property type="match status" value="1"/>
</dbReference>
<dbReference type="Proteomes" id="UP000004507">
    <property type="component" value="Unassembled WGS sequence"/>
</dbReference>
<comment type="catalytic activity">
    <reaction evidence="1">
        <text>Hydrolyzes the link between N-acetylmuramoyl residues and L-amino acid residues in certain cell-wall glycopeptides.</text>
        <dbReference type="EC" id="3.5.1.28"/>
    </reaction>
</comment>
<dbReference type="InterPro" id="IPR021731">
    <property type="entry name" value="AMIN_dom"/>
</dbReference>
<gene>
    <name evidence="6" type="ORF">SKA53_02771</name>
</gene>
<dbReference type="GO" id="GO:0008745">
    <property type="term" value="F:N-acetylmuramoyl-L-alanine amidase activity"/>
    <property type="evidence" value="ECO:0007669"/>
    <property type="project" value="UniProtKB-EC"/>
</dbReference>
<dbReference type="EMBL" id="AAMS01000003">
    <property type="protein sequence ID" value="EAQ07284.1"/>
    <property type="molecule type" value="Genomic_DNA"/>
</dbReference>
<evidence type="ECO:0000256" key="4">
    <source>
        <dbReference type="SAM" id="SignalP"/>
    </source>
</evidence>
<dbReference type="GO" id="GO:0030288">
    <property type="term" value="C:outer membrane-bounded periplasmic space"/>
    <property type="evidence" value="ECO:0007669"/>
    <property type="project" value="TreeGrafter"/>
</dbReference>
<feature type="chain" id="PRO_5002661636" description="N-acetylmuramoyl-L-alanine amidase" evidence="4">
    <location>
        <begin position="20"/>
        <end position="386"/>
    </location>
</feature>
<feature type="domain" description="MurNAc-LAA" evidence="5">
    <location>
        <begin position="224"/>
        <end position="379"/>
    </location>
</feature>
<dbReference type="GO" id="GO:0009253">
    <property type="term" value="P:peptidoglycan catabolic process"/>
    <property type="evidence" value="ECO:0007669"/>
    <property type="project" value="InterPro"/>
</dbReference>
<dbReference type="Pfam" id="PF01520">
    <property type="entry name" value="Amidase_3"/>
    <property type="match status" value="1"/>
</dbReference>
<dbReference type="PANTHER" id="PTHR30404">
    <property type="entry name" value="N-ACETYLMURAMOYL-L-ALANINE AMIDASE"/>
    <property type="match status" value="1"/>
</dbReference>
<organism evidence="6 7">
    <name type="scientific">Yoonia vestfoldensis SKA53</name>
    <dbReference type="NCBI Taxonomy" id="314232"/>
    <lineage>
        <taxon>Bacteria</taxon>
        <taxon>Pseudomonadati</taxon>
        <taxon>Pseudomonadota</taxon>
        <taxon>Alphaproteobacteria</taxon>
        <taxon>Rhodobacterales</taxon>
        <taxon>Paracoccaceae</taxon>
        <taxon>Yoonia</taxon>
    </lineage>
</organism>
<protein>
    <recommendedName>
        <fullName evidence="2">N-acetylmuramoyl-L-alanine amidase</fullName>
        <ecNumber evidence="2">3.5.1.28</ecNumber>
    </recommendedName>
</protein>
<accession>A3V477</accession>
<evidence type="ECO:0000256" key="2">
    <source>
        <dbReference type="ARBA" id="ARBA00011901"/>
    </source>
</evidence>
<dbReference type="Gene3D" id="2.60.40.3500">
    <property type="match status" value="1"/>
</dbReference>
<dbReference type="PANTHER" id="PTHR30404:SF0">
    <property type="entry name" value="N-ACETYLMURAMOYL-L-ALANINE AMIDASE AMIC"/>
    <property type="match status" value="1"/>
</dbReference>
<dbReference type="STRING" id="314232.SKA53_02771"/>
<proteinExistence type="predicted"/>
<dbReference type="SMART" id="SM00646">
    <property type="entry name" value="Ami_3"/>
    <property type="match status" value="1"/>
</dbReference>
<dbReference type="Pfam" id="PF11741">
    <property type="entry name" value="AMIN"/>
    <property type="match status" value="1"/>
</dbReference>
<dbReference type="InterPro" id="IPR002508">
    <property type="entry name" value="MurNAc-LAA_cat"/>
</dbReference>
<evidence type="ECO:0000259" key="5">
    <source>
        <dbReference type="SMART" id="SM00646"/>
    </source>
</evidence>
<comment type="caution">
    <text evidence="6">The sequence shown here is derived from an EMBL/GenBank/DDBJ whole genome shotgun (WGS) entry which is preliminary data.</text>
</comment>
<keyword evidence="7" id="KW-1185">Reference proteome</keyword>
<reference evidence="6 7" key="1">
    <citation type="submission" date="2006-01" db="EMBL/GenBank/DDBJ databases">
        <authorList>
            <person name="Hagstrom A."/>
            <person name="Ferriera S."/>
            <person name="Johnson J."/>
            <person name="Kravitz S."/>
            <person name="Halpern A."/>
            <person name="Remington K."/>
            <person name="Beeson K."/>
            <person name="Tran B."/>
            <person name="Rogers Y.-H."/>
            <person name="Friedman R."/>
            <person name="Venter J.C."/>
        </authorList>
    </citation>
    <scope>NUCLEOTIDE SEQUENCE [LARGE SCALE GENOMIC DNA]</scope>
    <source>
        <strain evidence="6 7">SKA53</strain>
    </source>
</reference>
<dbReference type="EC" id="3.5.1.28" evidence="2"/>
<dbReference type="Gene3D" id="3.40.630.40">
    <property type="entry name" value="Zn-dependent exopeptidases"/>
    <property type="match status" value="1"/>
</dbReference>
<dbReference type="InterPro" id="IPR050695">
    <property type="entry name" value="N-acetylmuramoyl_amidase_3"/>
</dbReference>
<dbReference type="eggNOG" id="COG0860">
    <property type="taxonomic scope" value="Bacteria"/>
</dbReference>
<evidence type="ECO:0000256" key="1">
    <source>
        <dbReference type="ARBA" id="ARBA00001561"/>
    </source>
</evidence>
<dbReference type="RefSeq" id="WP_007204514.1">
    <property type="nucleotide sequence ID" value="NZ_CH672414.1"/>
</dbReference>
<dbReference type="HOGENOM" id="CLU_014322_2_1_5"/>
<evidence type="ECO:0000256" key="3">
    <source>
        <dbReference type="ARBA" id="ARBA00022801"/>
    </source>
</evidence>
<feature type="signal peptide" evidence="4">
    <location>
        <begin position="1"/>
        <end position="19"/>
    </location>
</feature>
<keyword evidence="3" id="KW-0378">Hydrolase</keyword>
<evidence type="ECO:0000313" key="6">
    <source>
        <dbReference type="EMBL" id="EAQ07284.1"/>
    </source>
</evidence>
<keyword evidence="4" id="KW-0732">Signal</keyword>
<evidence type="ECO:0000313" key="7">
    <source>
        <dbReference type="Proteomes" id="UP000004507"/>
    </source>
</evidence>
<sequence length="386" mass="41975">MIRWIVLCCLLATSAGAQARFDPERSDIRDGWRSVQIVLGLSDIVPYRIFTLDDPRRLVLDFQGLDTGGASASPINSARRVTDIRFGPYRPGWTRMVLDLSEPLTLAKAEMTRDAQGAQLTLRLARTTADDFAAAAGAPPDPGWDALSEAALRGLEQRQSGAFIVVLDPGHGGVDPGAERNGITEAHLMLEFAAEIAGQLRAQDGVAVVMTREADVFVPLFTRMSIARRARADLFISLHADALEHDDAWGASVYTLSEDSDDIAMELLVERHERGDLLAGVDLSVTDDRVTGVLMDLARQTTSPRAASFADHVIAQMQAQGVRLNAKPRRTGRFSVLLAADFPSVLIEAGFLSNTQDRQTLTDPQSRARLVAAITQAVAQYRSDMP</sequence>
<dbReference type="OrthoDB" id="9806267at2"/>
<name>A3V477_9RHOB</name>
<dbReference type="CDD" id="cd02696">
    <property type="entry name" value="MurNAc-LAA"/>
    <property type="match status" value="1"/>
</dbReference>
<dbReference type="AlphaFoldDB" id="A3V477"/>